<dbReference type="PROSITE" id="PS00374">
    <property type="entry name" value="MGMT"/>
    <property type="match status" value="1"/>
</dbReference>
<keyword evidence="23" id="KW-1185">Reference proteome</keyword>
<evidence type="ECO:0000256" key="1">
    <source>
        <dbReference type="ARBA" id="ARBA00001286"/>
    </source>
</evidence>
<evidence type="ECO:0000256" key="10">
    <source>
        <dbReference type="ARBA" id="ARBA00022679"/>
    </source>
</evidence>
<feature type="domain" description="Methylated-DNA-[protein]-cysteine S-methyltransferase DNA binding" evidence="20">
    <location>
        <begin position="110"/>
        <end position="191"/>
    </location>
</feature>
<evidence type="ECO:0000256" key="9">
    <source>
        <dbReference type="ARBA" id="ARBA00022603"/>
    </source>
</evidence>
<dbReference type="Pfam" id="PF01035">
    <property type="entry name" value="DNA_binding_1"/>
    <property type="match status" value="1"/>
</dbReference>
<keyword evidence="11" id="KW-0479">Metal-binding</keyword>
<dbReference type="Pfam" id="PF02870">
    <property type="entry name" value="Methyltransf_1N"/>
    <property type="match status" value="1"/>
</dbReference>
<evidence type="ECO:0000256" key="8">
    <source>
        <dbReference type="ARBA" id="ARBA00022553"/>
    </source>
</evidence>
<dbReference type="SUPFAM" id="SSF46767">
    <property type="entry name" value="Methylated DNA-protein cysteine methyltransferase, C-terminal domain"/>
    <property type="match status" value="1"/>
</dbReference>
<dbReference type="InterPro" id="IPR014048">
    <property type="entry name" value="MethylDNA_cys_MeTrfase_DNA-bd"/>
</dbReference>
<evidence type="ECO:0000256" key="14">
    <source>
        <dbReference type="ARBA" id="ARBA00023125"/>
    </source>
</evidence>
<protein>
    <recommendedName>
        <fullName evidence="7">Methylated-DNA--protein-cysteine methyltransferase</fullName>
        <ecNumber evidence="6">2.1.1.63</ecNumber>
    </recommendedName>
    <alternativeName>
        <fullName evidence="17">6-O-methylguanine-DNA methyltransferase</fullName>
    </alternativeName>
    <alternativeName>
        <fullName evidence="18">O-6-methylguanine-DNA-alkyltransferase</fullName>
    </alternativeName>
</protein>
<evidence type="ECO:0000259" key="20">
    <source>
        <dbReference type="Pfam" id="PF01035"/>
    </source>
</evidence>
<name>A0AAD9JMH7_RIDPI</name>
<evidence type="ECO:0000259" key="21">
    <source>
        <dbReference type="Pfam" id="PF02870"/>
    </source>
</evidence>
<dbReference type="PANTHER" id="PTHR46460:SF1">
    <property type="entry name" value="METHYLATED-DNA--PROTEIN-CYSTEINE METHYLTRANSFERASE"/>
    <property type="match status" value="1"/>
</dbReference>
<evidence type="ECO:0000256" key="19">
    <source>
        <dbReference type="ARBA" id="ARBA00049348"/>
    </source>
</evidence>
<dbReference type="PANTHER" id="PTHR46460">
    <property type="entry name" value="METHYLATED-DNA--PROTEIN-CYSTEINE METHYLTRANSFERASE"/>
    <property type="match status" value="1"/>
</dbReference>
<dbReference type="EMBL" id="JAODUO010002037">
    <property type="protein sequence ID" value="KAK2155804.1"/>
    <property type="molecule type" value="Genomic_DNA"/>
</dbReference>
<dbReference type="Gene3D" id="1.10.10.10">
    <property type="entry name" value="Winged helix-like DNA-binding domain superfamily/Winged helix DNA-binding domain"/>
    <property type="match status" value="1"/>
</dbReference>
<dbReference type="NCBIfam" id="TIGR00589">
    <property type="entry name" value="ogt"/>
    <property type="match status" value="1"/>
</dbReference>
<comment type="subcellular location">
    <subcellularLocation>
        <location evidence="4">Nucleus</location>
    </subcellularLocation>
</comment>
<evidence type="ECO:0000256" key="7">
    <source>
        <dbReference type="ARBA" id="ARBA00015377"/>
    </source>
</evidence>
<keyword evidence="14" id="KW-0238">DNA-binding</keyword>
<dbReference type="GO" id="GO:0005654">
    <property type="term" value="C:nucleoplasm"/>
    <property type="evidence" value="ECO:0007669"/>
    <property type="project" value="TreeGrafter"/>
</dbReference>
<keyword evidence="13" id="KW-0862">Zinc</keyword>
<dbReference type="InterPro" id="IPR001497">
    <property type="entry name" value="MethylDNA_cys_MeTrfase_AS"/>
</dbReference>
<dbReference type="InterPro" id="IPR036388">
    <property type="entry name" value="WH-like_DNA-bd_sf"/>
</dbReference>
<evidence type="ECO:0000313" key="22">
    <source>
        <dbReference type="EMBL" id="KAK2155804.1"/>
    </source>
</evidence>
<evidence type="ECO:0000256" key="16">
    <source>
        <dbReference type="ARBA" id="ARBA00023242"/>
    </source>
</evidence>
<dbReference type="GO" id="GO:0003908">
    <property type="term" value="F:methylated-DNA-[protein]-cysteine S-methyltransferase activity"/>
    <property type="evidence" value="ECO:0007669"/>
    <property type="project" value="UniProtKB-EC"/>
</dbReference>
<evidence type="ECO:0000256" key="5">
    <source>
        <dbReference type="ARBA" id="ARBA00008711"/>
    </source>
</evidence>
<dbReference type="GO" id="GO:0003677">
    <property type="term" value="F:DNA binding"/>
    <property type="evidence" value="ECO:0007669"/>
    <property type="project" value="UniProtKB-KW"/>
</dbReference>
<evidence type="ECO:0000256" key="3">
    <source>
        <dbReference type="ARBA" id="ARBA00003317"/>
    </source>
</evidence>
<comment type="catalytic activity">
    <reaction evidence="1">
        <text>a 4-O-methyl-thymidine in DNA + L-cysteinyl-[protein] = a thymidine in DNA + S-methyl-L-cysteinyl-[protein]</text>
        <dbReference type="Rhea" id="RHEA:53428"/>
        <dbReference type="Rhea" id="RHEA-COMP:10131"/>
        <dbReference type="Rhea" id="RHEA-COMP:10132"/>
        <dbReference type="Rhea" id="RHEA-COMP:13555"/>
        <dbReference type="Rhea" id="RHEA-COMP:13556"/>
        <dbReference type="ChEBI" id="CHEBI:29950"/>
        <dbReference type="ChEBI" id="CHEBI:82612"/>
        <dbReference type="ChEBI" id="CHEBI:137386"/>
        <dbReference type="ChEBI" id="CHEBI:137387"/>
        <dbReference type="EC" id="2.1.1.63"/>
    </reaction>
</comment>
<dbReference type="FunFam" id="3.30.160.70:FF:000001">
    <property type="entry name" value="Methylated-DNA--protein-cysteine methyltransferase"/>
    <property type="match status" value="1"/>
</dbReference>
<evidence type="ECO:0000256" key="13">
    <source>
        <dbReference type="ARBA" id="ARBA00022833"/>
    </source>
</evidence>
<dbReference type="AlphaFoldDB" id="A0AAD9JMH7"/>
<evidence type="ECO:0000256" key="11">
    <source>
        <dbReference type="ARBA" id="ARBA00022723"/>
    </source>
</evidence>
<dbReference type="GO" id="GO:0046872">
    <property type="term" value="F:metal ion binding"/>
    <property type="evidence" value="ECO:0007669"/>
    <property type="project" value="UniProtKB-KW"/>
</dbReference>
<keyword evidence="16" id="KW-0539">Nucleus</keyword>
<keyword evidence="9" id="KW-0489">Methyltransferase</keyword>
<keyword evidence="12" id="KW-0227">DNA damage</keyword>
<comment type="similarity">
    <text evidence="5">Belongs to the MGMT family.</text>
</comment>
<dbReference type="CDD" id="cd06445">
    <property type="entry name" value="ATase"/>
    <property type="match status" value="1"/>
</dbReference>
<dbReference type="SUPFAM" id="SSF53155">
    <property type="entry name" value="Methylated DNA-protein cysteine methyltransferase domain"/>
    <property type="match status" value="1"/>
</dbReference>
<evidence type="ECO:0000256" key="2">
    <source>
        <dbReference type="ARBA" id="ARBA00001947"/>
    </source>
</evidence>
<gene>
    <name evidence="22" type="ORF">NP493_2034g00004</name>
</gene>
<dbReference type="Proteomes" id="UP001209878">
    <property type="component" value="Unassembled WGS sequence"/>
</dbReference>
<evidence type="ECO:0000256" key="6">
    <source>
        <dbReference type="ARBA" id="ARBA00011918"/>
    </source>
</evidence>
<dbReference type="Gene3D" id="3.30.160.70">
    <property type="entry name" value="Methylated DNA-protein cysteine methyltransferase domain"/>
    <property type="match status" value="1"/>
</dbReference>
<proteinExistence type="inferred from homology"/>
<evidence type="ECO:0000256" key="15">
    <source>
        <dbReference type="ARBA" id="ARBA00023204"/>
    </source>
</evidence>
<dbReference type="GO" id="GO:0006281">
    <property type="term" value="P:DNA repair"/>
    <property type="evidence" value="ECO:0007669"/>
    <property type="project" value="UniProtKB-KW"/>
</dbReference>
<keyword evidence="8" id="KW-0597">Phosphoprotein</keyword>
<evidence type="ECO:0000256" key="18">
    <source>
        <dbReference type="ARBA" id="ARBA00031621"/>
    </source>
</evidence>
<organism evidence="22 23">
    <name type="scientific">Ridgeia piscesae</name>
    <name type="common">Tubeworm</name>
    <dbReference type="NCBI Taxonomy" id="27915"/>
    <lineage>
        <taxon>Eukaryota</taxon>
        <taxon>Metazoa</taxon>
        <taxon>Spiralia</taxon>
        <taxon>Lophotrochozoa</taxon>
        <taxon>Annelida</taxon>
        <taxon>Polychaeta</taxon>
        <taxon>Sedentaria</taxon>
        <taxon>Canalipalpata</taxon>
        <taxon>Sabellida</taxon>
        <taxon>Siboglinidae</taxon>
        <taxon>Ridgeia</taxon>
    </lineage>
</organism>
<dbReference type="EC" id="2.1.1.63" evidence="6"/>
<keyword evidence="15" id="KW-0234">DNA repair</keyword>
<evidence type="ECO:0000256" key="12">
    <source>
        <dbReference type="ARBA" id="ARBA00022763"/>
    </source>
</evidence>
<evidence type="ECO:0000256" key="4">
    <source>
        <dbReference type="ARBA" id="ARBA00004123"/>
    </source>
</evidence>
<reference evidence="22" key="1">
    <citation type="journal article" date="2023" name="Mol. Biol. Evol.">
        <title>Third-Generation Sequencing Reveals the Adaptive Role of the Epigenome in Three Deep-Sea Polychaetes.</title>
        <authorList>
            <person name="Perez M."/>
            <person name="Aroh O."/>
            <person name="Sun Y."/>
            <person name="Lan Y."/>
            <person name="Juniper S.K."/>
            <person name="Young C.R."/>
            <person name="Angers B."/>
            <person name="Qian P.Y."/>
        </authorList>
    </citation>
    <scope>NUCLEOTIDE SEQUENCE</scope>
    <source>
        <strain evidence="22">R07B-5</strain>
    </source>
</reference>
<evidence type="ECO:0000313" key="23">
    <source>
        <dbReference type="Proteomes" id="UP001209878"/>
    </source>
</evidence>
<accession>A0AAD9JMH7</accession>
<comment type="function">
    <text evidence="3">Involved in the cellular defense against the biological effects of O6-methylguanine (O6-MeG) and O4-methylthymine (O4-MeT) in DNA. Repairs the methylated nucleobase in DNA by stoichiometrically transferring the methyl group to a cysteine residue in the enzyme. This is a suicide reaction: the enzyme is irreversibly inactivated.</text>
</comment>
<dbReference type="GO" id="GO:0032259">
    <property type="term" value="P:methylation"/>
    <property type="evidence" value="ECO:0007669"/>
    <property type="project" value="UniProtKB-KW"/>
</dbReference>
<comment type="caution">
    <text evidence="22">The sequence shown here is derived from an EMBL/GenBank/DDBJ whole genome shotgun (WGS) entry which is preliminary data.</text>
</comment>
<dbReference type="InterPro" id="IPR036217">
    <property type="entry name" value="MethylDNA_cys_MeTrfase_DNAb"/>
</dbReference>
<comment type="cofactor">
    <cofactor evidence="2">
        <name>Zn(2+)</name>
        <dbReference type="ChEBI" id="CHEBI:29105"/>
    </cofactor>
</comment>
<dbReference type="InterPro" id="IPR036631">
    <property type="entry name" value="MGMT_N_sf"/>
</dbReference>
<feature type="domain" description="Methylguanine DNA methyltransferase ribonuclease-like" evidence="21">
    <location>
        <begin position="24"/>
        <end position="95"/>
    </location>
</feature>
<comment type="catalytic activity">
    <reaction evidence="19">
        <text>a 6-O-methyl-2'-deoxyguanosine in DNA + L-cysteinyl-[protein] = S-methyl-L-cysteinyl-[protein] + a 2'-deoxyguanosine in DNA</text>
        <dbReference type="Rhea" id="RHEA:24000"/>
        <dbReference type="Rhea" id="RHEA-COMP:10131"/>
        <dbReference type="Rhea" id="RHEA-COMP:10132"/>
        <dbReference type="Rhea" id="RHEA-COMP:11367"/>
        <dbReference type="Rhea" id="RHEA-COMP:11368"/>
        <dbReference type="ChEBI" id="CHEBI:29950"/>
        <dbReference type="ChEBI" id="CHEBI:82612"/>
        <dbReference type="ChEBI" id="CHEBI:85445"/>
        <dbReference type="ChEBI" id="CHEBI:85448"/>
        <dbReference type="EC" id="2.1.1.63"/>
    </reaction>
</comment>
<evidence type="ECO:0000256" key="17">
    <source>
        <dbReference type="ARBA" id="ARBA00030795"/>
    </source>
</evidence>
<sequence>MSRRDSRLNAKAHECVYGETATSVVSSPIGDIQLVICPRGVHALRMIFDNFELTKCNVAVKSNSGKHDSSNTVSLCVDWLNAYFQGTVNNSDMSLPPICHLSIPDNTATFTQQVWEIIVNEVRYGMTASYAEVAAKLNNSKACRAVGQAMRINPVSIMIPCHRVISSTGATGNYASGRRNDVKAWLIEHEANTM</sequence>
<keyword evidence="10" id="KW-0808">Transferase</keyword>
<dbReference type="InterPro" id="IPR008332">
    <property type="entry name" value="MethylG_MeTrfase_N"/>
</dbReference>
<dbReference type="FunFam" id="1.10.10.10:FF:000214">
    <property type="entry name" value="Methylated-DNA--protein-cysteine methyltransferase"/>
    <property type="match status" value="1"/>
</dbReference>